<reference evidence="7" key="1">
    <citation type="journal article" date="2019" name="Int. J. Syst. Evol. Microbiol.">
        <title>The Global Catalogue of Microorganisms (GCM) 10K type strain sequencing project: providing services to taxonomists for standard genome sequencing and annotation.</title>
        <authorList>
            <consortium name="The Broad Institute Genomics Platform"/>
            <consortium name="The Broad Institute Genome Sequencing Center for Infectious Disease"/>
            <person name="Wu L."/>
            <person name="Ma J."/>
        </authorList>
    </citation>
    <scope>NUCLEOTIDE SEQUENCE [LARGE SCALE GENOMIC DNA]</scope>
    <source>
        <strain evidence="7">CGMCC 4.7152</strain>
    </source>
</reference>
<dbReference type="PANTHER" id="PTHR43735">
    <property type="entry name" value="APOPTOSIS-INDUCING FACTOR 1"/>
    <property type="match status" value="1"/>
</dbReference>
<evidence type="ECO:0000259" key="5">
    <source>
        <dbReference type="Pfam" id="PF07992"/>
    </source>
</evidence>
<comment type="similarity">
    <text evidence="1">Belongs to the FAD-dependent oxidoreductase family.</text>
</comment>
<dbReference type="RefSeq" id="WP_380113687.1">
    <property type="nucleotide sequence ID" value="NZ_JBHSIU010000010.1"/>
</dbReference>
<dbReference type="InterPro" id="IPR023753">
    <property type="entry name" value="FAD/NAD-binding_dom"/>
</dbReference>
<keyword evidence="7" id="KW-1185">Reference proteome</keyword>
<keyword evidence="2" id="KW-0285">Flavoprotein</keyword>
<proteinExistence type="inferred from homology"/>
<dbReference type="Pfam" id="PF07992">
    <property type="entry name" value="Pyr_redox_2"/>
    <property type="match status" value="1"/>
</dbReference>
<protein>
    <submittedName>
        <fullName evidence="6">FAD-dependent oxidoreductase</fullName>
    </submittedName>
</protein>
<evidence type="ECO:0000256" key="2">
    <source>
        <dbReference type="ARBA" id="ARBA00022630"/>
    </source>
</evidence>
<evidence type="ECO:0000256" key="1">
    <source>
        <dbReference type="ARBA" id="ARBA00006442"/>
    </source>
</evidence>
<accession>A0ABV9VN86</accession>
<organism evidence="6 7">
    <name type="scientific">Dactylosporangium cerinum</name>
    <dbReference type="NCBI Taxonomy" id="1434730"/>
    <lineage>
        <taxon>Bacteria</taxon>
        <taxon>Bacillati</taxon>
        <taxon>Actinomycetota</taxon>
        <taxon>Actinomycetes</taxon>
        <taxon>Micromonosporales</taxon>
        <taxon>Micromonosporaceae</taxon>
        <taxon>Dactylosporangium</taxon>
    </lineage>
</organism>
<name>A0ABV9VN86_9ACTN</name>
<feature type="domain" description="FAD/NAD(P)-binding" evidence="5">
    <location>
        <begin position="8"/>
        <end position="262"/>
    </location>
</feature>
<dbReference type="InterPro" id="IPR036188">
    <property type="entry name" value="FAD/NAD-bd_sf"/>
</dbReference>
<gene>
    <name evidence="6" type="ORF">ACFPIJ_06435</name>
</gene>
<evidence type="ECO:0000256" key="3">
    <source>
        <dbReference type="ARBA" id="ARBA00022827"/>
    </source>
</evidence>
<dbReference type="Proteomes" id="UP001595912">
    <property type="component" value="Unassembled WGS sequence"/>
</dbReference>
<evidence type="ECO:0000313" key="7">
    <source>
        <dbReference type="Proteomes" id="UP001595912"/>
    </source>
</evidence>
<dbReference type="PANTHER" id="PTHR43735:SF3">
    <property type="entry name" value="FERROPTOSIS SUPPRESSOR PROTEIN 1"/>
    <property type="match status" value="1"/>
</dbReference>
<comment type="caution">
    <text evidence="6">The sequence shown here is derived from an EMBL/GenBank/DDBJ whole genome shotgun (WGS) entry which is preliminary data.</text>
</comment>
<evidence type="ECO:0000256" key="4">
    <source>
        <dbReference type="ARBA" id="ARBA00023002"/>
    </source>
</evidence>
<keyword evidence="3" id="KW-0274">FAD</keyword>
<dbReference type="EMBL" id="JBHSIU010000010">
    <property type="protein sequence ID" value="MFC4997457.1"/>
    <property type="molecule type" value="Genomic_DNA"/>
</dbReference>
<keyword evidence="4" id="KW-0560">Oxidoreductase</keyword>
<dbReference type="PRINTS" id="PR00368">
    <property type="entry name" value="FADPNR"/>
</dbReference>
<evidence type="ECO:0000313" key="6">
    <source>
        <dbReference type="EMBL" id="MFC4997457.1"/>
    </source>
</evidence>
<dbReference type="Gene3D" id="3.50.50.100">
    <property type="match status" value="1"/>
</dbReference>
<sequence>MTTHDTASVLVVGGGYGGITVAKALDDVADVTVIEPRDTFVHHVAALRAVVDPDWVERIFLPFDRLLTRGRFVRDRMVRVDGTRVELASGGSLTGDHVVVATGTGYPYPAKLDLSDSATAKARLRATHAELAAADRVLLLGAGPVGLEFAGEIAAAWPTKQVTVADPSPVLLPGRYPDEFRAEVHRQLDELGVRLLLGTAVPPPPTPPGQAGRFDTGGIEADIWFRCHGTQPRPSLAVDPHLRIHGRPGQWAVGDVTDVPESKMARLAQAHGEVVAANIRAVLTGGELTVHEPAPDMLVLPLGPKAGAGYGPDFGVLGAATTADIKGADLFVGYYRAVLNLNP</sequence>
<dbReference type="SUPFAM" id="SSF51905">
    <property type="entry name" value="FAD/NAD(P)-binding domain"/>
    <property type="match status" value="1"/>
</dbReference>